<dbReference type="HOGENOM" id="CLU_693749_0_0_2"/>
<organism evidence="1 2">
    <name type="scientific">Methanobacterium lacus (strain AL-21)</name>
    <dbReference type="NCBI Taxonomy" id="877455"/>
    <lineage>
        <taxon>Archaea</taxon>
        <taxon>Methanobacteriati</taxon>
        <taxon>Methanobacteriota</taxon>
        <taxon>Methanomada group</taxon>
        <taxon>Methanobacteria</taxon>
        <taxon>Methanobacteriales</taxon>
        <taxon>Methanobacteriaceae</taxon>
        <taxon>Methanobacterium</taxon>
    </lineage>
</organism>
<dbReference type="AlphaFoldDB" id="F0T8Y0"/>
<name>F0T8Y0_METLA</name>
<dbReference type="EMBL" id="CP002551">
    <property type="protein sequence ID" value="ADZ09808.1"/>
    <property type="molecule type" value="Genomic_DNA"/>
</dbReference>
<sequence length="397" mass="45233">MFIVVVTVQPLFGASESSHPTKITGADGKSLKDITVSAGSPIELQARLYWYFLPFTTDTFTWIPQTCRYLEFYIYKVNPDGTNGDLAWNDTAMTNFFTGNANPDEFKLTENGTYSLVVKYDGKLRHCNATAKIFVESQNNYKLWDKRITGPDREPLKDIHVRDGDLTQLQARISVYDHLCNENTSINKCWVDKIGLYLHFYIYKTNPDGSSGDLVWDDTAMTNLATFNANPDKFSLSEADTYNGTYNLVVKYEGDIARPCNATAKIFVEPRKNAVLGDTKIAGKYGCPLRDITVHSGSPIKLQARLYLYEDGMSMDWYNKPAWRPIPWYYLDFFVYKSNLDGTNGGLVWNDSAMTNYFTYNSNPDEFTLTEKGCYNLVVKYDGKMNHCRSDTKIFVV</sequence>
<reference evidence="2" key="1">
    <citation type="submission" date="2011-02" db="EMBL/GenBank/DDBJ databases">
        <title>Complete sequence of Methanobacterium sp. AL-21.</title>
        <authorList>
            <consortium name="US DOE Joint Genome Institute"/>
            <person name="Lucas S."/>
            <person name="Copeland A."/>
            <person name="Lapidus A."/>
            <person name="Cheng J.-F."/>
            <person name="Goodwin L."/>
            <person name="Pitluck S."/>
            <person name="Chertkov O."/>
            <person name="Detter J.C."/>
            <person name="Han C."/>
            <person name="Tapia R."/>
            <person name="Land M."/>
            <person name="Hauser L."/>
            <person name="Kyrpides N."/>
            <person name="Ivanova N."/>
            <person name="Mikhailova N."/>
            <person name="Pagani I."/>
            <person name="Cadillo-Quiroz H."/>
            <person name="Imachi H."/>
            <person name="Zinder S."/>
            <person name="Liu W."/>
            <person name="Woyke T."/>
        </authorList>
    </citation>
    <scope>NUCLEOTIDE SEQUENCE [LARGE SCALE GENOMIC DNA]</scope>
    <source>
        <strain evidence="2">AL-21</strain>
    </source>
</reference>
<evidence type="ECO:0000313" key="2">
    <source>
        <dbReference type="Proteomes" id="UP000007490"/>
    </source>
</evidence>
<protein>
    <submittedName>
        <fullName evidence="1">Uncharacterized protein</fullName>
    </submittedName>
</protein>
<proteinExistence type="predicted"/>
<keyword evidence="2" id="KW-1185">Reference proteome</keyword>
<dbReference type="KEGG" id="mel:Metbo_1581"/>
<reference evidence="1 2" key="2">
    <citation type="journal article" date="2014" name="Int. J. Syst. Evol. Microbiol.">
        <title>Methanobacterium paludis sp. nov. and a novel strain of Methanobacterium lacus isolated from northern peatlands.</title>
        <authorList>
            <person name="Cadillo-Quiroz H."/>
            <person name="Brauer S.L."/>
            <person name="Goodson N."/>
            <person name="Yavitt J.B."/>
            <person name="Zinder S.H."/>
        </authorList>
    </citation>
    <scope>NUCLEOTIDE SEQUENCE [LARGE SCALE GENOMIC DNA]</scope>
    <source>
        <strain evidence="1 2">AL-21</strain>
    </source>
</reference>
<dbReference type="Proteomes" id="UP000007490">
    <property type="component" value="Chromosome"/>
</dbReference>
<accession>F0T8Y0</accession>
<gene>
    <name evidence="1" type="ordered locus">Metbo_1581</name>
</gene>
<evidence type="ECO:0000313" key="1">
    <source>
        <dbReference type="EMBL" id="ADZ09808.1"/>
    </source>
</evidence>